<evidence type="ECO:0000256" key="2">
    <source>
        <dbReference type="ARBA" id="ARBA00004123"/>
    </source>
</evidence>
<keyword evidence="10" id="KW-0408">Iron</keyword>
<comment type="function">
    <text evidence="1">Required for the first step of diphthamide biosynthesis, the transfer of 3-amino-3-carboxypropyl from S-adenosyl-L-methionine to a histidine residue. Diphthamide is a post-translational modification of histidine which occurs in elongation factor 2.</text>
</comment>
<dbReference type="Pfam" id="PF00226">
    <property type="entry name" value="DnaJ"/>
    <property type="match status" value="1"/>
</dbReference>
<name>A0A318Z0G5_9EURO</name>
<gene>
    <name evidence="14" type="ORF">BP01DRAFT_361222</name>
</gene>
<keyword evidence="11" id="KW-0539">Nucleus</keyword>
<organism evidence="14 15">
    <name type="scientific">Aspergillus saccharolyticus JOP 1030-1</name>
    <dbReference type="NCBI Taxonomy" id="1450539"/>
    <lineage>
        <taxon>Eukaryota</taxon>
        <taxon>Fungi</taxon>
        <taxon>Dikarya</taxon>
        <taxon>Ascomycota</taxon>
        <taxon>Pezizomycotina</taxon>
        <taxon>Eurotiomycetes</taxon>
        <taxon>Eurotiomycetidae</taxon>
        <taxon>Eurotiales</taxon>
        <taxon>Aspergillaceae</taxon>
        <taxon>Aspergillus</taxon>
        <taxon>Aspergillus subgen. Circumdati</taxon>
    </lineage>
</organism>
<feature type="domain" description="DPH-type MB" evidence="13">
    <location>
        <begin position="122"/>
        <end position="187"/>
    </location>
</feature>
<evidence type="ECO:0000256" key="8">
    <source>
        <dbReference type="ARBA" id="ARBA00022723"/>
    </source>
</evidence>
<dbReference type="GO" id="GO:0046872">
    <property type="term" value="F:metal ion binding"/>
    <property type="evidence" value="ECO:0007669"/>
    <property type="project" value="UniProtKB-KW"/>
</dbReference>
<dbReference type="GO" id="GO:0005737">
    <property type="term" value="C:cytoplasm"/>
    <property type="evidence" value="ECO:0007669"/>
    <property type="project" value="UniProtKB-SubCell"/>
</dbReference>
<dbReference type="SMART" id="SM00271">
    <property type="entry name" value="DnaJ"/>
    <property type="match status" value="1"/>
</dbReference>
<accession>A0A318Z0G5</accession>
<dbReference type="AlphaFoldDB" id="A0A318Z0G5"/>
<dbReference type="Pfam" id="PF05207">
    <property type="entry name" value="Zn_ribbon_CSL"/>
    <property type="match status" value="1"/>
</dbReference>
<evidence type="ECO:0000256" key="6">
    <source>
        <dbReference type="ARBA" id="ARBA00021797"/>
    </source>
</evidence>
<dbReference type="InterPro" id="IPR001623">
    <property type="entry name" value="DnaJ_domain"/>
</dbReference>
<evidence type="ECO:0000259" key="13">
    <source>
        <dbReference type="PROSITE" id="PS51074"/>
    </source>
</evidence>
<protein>
    <recommendedName>
        <fullName evidence="6">Diphthamide biosynthesis protein 4</fullName>
    </recommendedName>
</protein>
<comment type="pathway">
    <text evidence="4">Protein modification; peptidyl-diphthamide biosynthesis.</text>
</comment>
<dbReference type="RefSeq" id="XP_025426478.1">
    <property type="nucleotide sequence ID" value="XM_025576096.1"/>
</dbReference>
<evidence type="ECO:0000256" key="3">
    <source>
        <dbReference type="ARBA" id="ARBA00004496"/>
    </source>
</evidence>
<dbReference type="Gene3D" id="3.10.660.10">
    <property type="entry name" value="DPH Zinc finger"/>
    <property type="match status" value="1"/>
</dbReference>
<dbReference type="PROSITE" id="PS51074">
    <property type="entry name" value="DPH_MB"/>
    <property type="match status" value="1"/>
</dbReference>
<evidence type="ECO:0000256" key="4">
    <source>
        <dbReference type="ARBA" id="ARBA00005156"/>
    </source>
</evidence>
<proteinExistence type="inferred from homology"/>
<comment type="subcellular location">
    <subcellularLocation>
        <location evidence="3">Cytoplasm</location>
    </subcellularLocation>
    <subcellularLocation>
        <location evidence="2">Nucleus</location>
    </subcellularLocation>
</comment>
<keyword evidence="9" id="KW-0862">Zinc</keyword>
<evidence type="ECO:0000256" key="1">
    <source>
        <dbReference type="ARBA" id="ARBA00003474"/>
    </source>
</evidence>
<comment type="similarity">
    <text evidence="5">Belongs to the DPH4 family.</text>
</comment>
<evidence type="ECO:0000313" key="15">
    <source>
        <dbReference type="Proteomes" id="UP000248349"/>
    </source>
</evidence>
<evidence type="ECO:0000256" key="10">
    <source>
        <dbReference type="ARBA" id="ARBA00023004"/>
    </source>
</evidence>
<dbReference type="STRING" id="1450539.A0A318Z0G5"/>
<dbReference type="InterPro" id="IPR036671">
    <property type="entry name" value="DPH_MB_sf"/>
</dbReference>
<keyword evidence="8" id="KW-0479">Metal-binding</keyword>
<sequence length="200" mass="22020">MTLITSLPLDYYEILSVRFTSAPISKQELKSAYHRALLKHHPDKAAASAGAAAQDAPASLLASDTHGSQPARAYTIDEITAAYKVLSDPSLRAEYDRTLRLDRARAAGLEKARGNGVLFHTGLEVVDLEDLSCEEGEDGEDFWYRGCRCGDERGFLLTERDLEKEAENGEIVVGCRGCSLWMKVLFAVEDDHDAEQERGA</sequence>
<dbReference type="SUPFAM" id="SSF46565">
    <property type="entry name" value="Chaperone J-domain"/>
    <property type="match status" value="1"/>
</dbReference>
<feature type="domain" description="J" evidence="12">
    <location>
        <begin position="10"/>
        <end position="99"/>
    </location>
</feature>
<evidence type="ECO:0000259" key="12">
    <source>
        <dbReference type="PROSITE" id="PS50076"/>
    </source>
</evidence>
<dbReference type="Proteomes" id="UP000248349">
    <property type="component" value="Unassembled WGS sequence"/>
</dbReference>
<evidence type="ECO:0000256" key="9">
    <source>
        <dbReference type="ARBA" id="ARBA00022833"/>
    </source>
</evidence>
<dbReference type="InterPro" id="IPR044248">
    <property type="entry name" value="DPH3/4-like"/>
</dbReference>
<dbReference type="GO" id="GO:0005634">
    <property type="term" value="C:nucleus"/>
    <property type="evidence" value="ECO:0007669"/>
    <property type="project" value="UniProtKB-SubCell"/>
</dbReference>
<dbReference type="PANTHER" id="PTHR21454:SF46">
    <property type="entry name" value="DIPHTHAMIDE BIOSYNTHESIS PROTEIN 4"/>
    <property type="match status" value="1"/>
</dbReference>
<evidence type="ECO:0000256" key="11">
    <source>
        <dbReference type="ARBA" id="ARBA00023242"/>
    </source>
</evidence>
<dbReference type="EMBL" id="KZ821284">
    <property type="protein sequence ID" value="PYH40496.1"/>
    <property type="molecule type" value="Genomic_DNA"/>
</dbReference>
<dbReference type="UniPathway" id="UPA00559"/>
<dbReference type="OrthoDB" id="445556at2759"/>
<dbReference type="GO" id="GO:0017183">
    <property type="term" value="P:protein histidyl modification to diphthamide"/>
    <property type="evidence" value="ECO:0007669"/>
    <property type="project" value="UniProtKB-UniPathway"/>
</dbReference>
<dbReference type="CDD" id="cd06257">
    <property type="entry name" value="DnaJ"/>
    <property type="match status" value="1"/>
</dbReference>
<keyword evidence="15" id="KW-1185">Reference proteome</keyword>
<dbReference type="PROSITE" id="PS50076">
    <property type="entry name" value="DNAJ_2"/>
    <property type="match status" value="1"/>
</dbReference>
<dbReference type="PANTHER" id="PTHR21454">
    <property type="entry name" value="DPH3 HOMOLOG-RELATED"/>
    <property type="match status" value="1"/>
</dbReference>
<dbReference type="GeneID" id="37077324"/>
<evidence type="ECO:0000313" key="14">
    <source>
        <dbReference type="EMBL" id="PYH40496.1"/>
    </source>
</evidence>
<dbReference type="InterPro" id="IPR036869">
    <property type="entry name" value="J_dom_sf"/>
</dbReference>
<keyword evidence="7" id="KW-0963">Cytoplasm</keyword>
<evidence type="ECO:0000256" key="7">
    <source>
        <dbReference type="ARBA" id="ARBA00022490"/>
    </source>
</evidence>
<reference evidence="14 15" key="1">
    <citation type="submission" date="2016-12" db="EMBL/GenBank/DDBJ databases">
        <title>The genomes of Aspergillus section Nigri reveals drivers in fungal speciation.</title>
        <authorList>
            <consortium name="DOE Joint Genome Institute"/>
            <person name="Vesth T.C."/>
            <person name="Nybo J."/>
            <person name="Theobald S."/>
            <person name="Brandl J."/>
            <person name="Frisvad J.C."/>
            <person name="Nielsen K.F."/>
            <person name="Lyhne E.K."/>
            <person name="Kogle M.E."/>
            <person name="Kuo A."/>
            <person name="Riley R."/>
            <person name="Clum A."/>
            <person name="Nolan M."/>
            <person name="Lipzen A."/>
            <person name="Salamov A."/>
            <person name="Henrissat B."/>
            <person name="Wiebenga A."/>
            <person name="De Vries R.P."/>
            <person name="Grigoriev I.V."/>
            <person name="Mortensen U.H."/>
            <person name="Andersen M.R."/>
            <person name="Baker S.E."/>
        </authorList>
    </citation>
    <scope>NUCLEOTIDE SEQUENCE [LARGE SCALE GENOMIC DNA]</scope>
    <source>
        <strain evidence="14 15">JOP 1030-1</strain>
    </source>
</reference>
<dbReference type="FunFam" id="3.10.660.10:FF:000006">
    <property type="entry name" value="Diphthamide biosynthesis protein 4"/>
    <property type="match status" value="1"/>
</dbReference>
<evidence type="ECO:0000256" key="5">
    <source>
        <dbReference type="ARBA" id="ARBA00006169"/>
    </source>
</evidence>
<dbReference type="InterPro" id="IPR007872">
    <property type="entry name" value="DPH_MB_dom"/>
</dbReference>
<dbReference type="SUPFAM" id="SSF144217">
    <property type="entry name" value="CSL zinc finger"/>
    <property type="match status" value="1"/>
</dbReference>
<dbReference type="Gene3D" id="1.10.287.110">
    <property type="entry name" value="DnaJ domain"/>
    <property type="match status" value="1"/>
</dbReference>